<proteinExistence type="predicted"/>
<dbReference type="EMBL" id="MKQR01000009">
    <property type="protein sequence ID" value="OLR93662.1"/>
    <property type="molecule type" value="Genomic_DNA"/>
</dbReference>
<sequence>MLAPHFGMRFIGRTPTDRPVDDHRPVTHQEGQTMHRFLSAIAIAAAAVGTPAAAAALSADHEQIATGVSATVYVPEQGEPHTLGLFWPCSP</sequence>
<organism evidence="1 2">
    <name type="scientific">Actinokineospora bangkokensis</name>
    <dbReference type="NCBI Taxonomy" id="1193682"/>
    <lineage>
        <taxon>Bacteria</taxon>
        <taxon>Bacillati</taxon>
        <taxon>Actinomycetota</taxon>
        <taxon>Actinomycetes</taxon>
        <taxon>Pseudonocardiales</taxon>
        <taxon>Pseudonocardiaceae</taxon>
        <taxon>Actinokineospora</taxon>
    </lineage>
</organism>
<accession>A0A1Q9LNP7</accession>
<evidence type="ECO:0000313" key="2">
    <source>
        <dbReference type="Proteomes" id="UP000186040"/>
    </source>
</evidence>
<reference evidence="1 2" key="1">
    <citation type="submission" date="2016-10" db="EMBL/GenBank/DDBJ databases">
        <title>The Draft Genome Sequence of Actinokineospora bangkokensis 44EHWT reveals the biosynthetic pathway of antifungal compounds Thailandins with unusual extender unit butylmalonyl-CoA.</title>
        <authorList>
            <person name="Greule A."/>
            <person name="Intra B."/>
            <person name="Flemming S."/>
            <person name="Rommel M.G."/>
            <person name="Panbangred W."/>
            <person name="Bechthold A."/>
        </authorList>
    </citation>
    <scope>NUCLEOTIDE SEQUENCE [LARGE SCALE GENOMIC DNA]</scope>
    <source>
        <strain evidence="1 2">44EHW</strain>
    </source>
</reference>
<keyword evidence="2" id="KW-1185">Reference proteome</keyword>
<dbReference type="AlphaFoldDB" id="A0A1Q9LNP7"/>
<gene>
    <name evidence="1" type="ORF">BJP25_15455</name>
</gene>
<name>A0A1Q9LNP7_9PSEU</name>
<evidence type="ECO:0000313" key="1">
    <source>
        <dbReference type="EMBL" id="OLR93662.1"/>
    </source>
</evidence>
<comment type="caution">
    <text evidence="1">The sequence shown here is derived from an EMBL/GenBank/DDBJ whole genome shotgun (WGS) entry which is preliminary data.</text>
</comment>
<protein>
    <submittedName>
        <fullName evidence="1">Uncharacterized protein</fullName>
    </submittedName>
</protein>
<dbReference type="Proteomes" id="UP000186040">
    <property type="component" value="Unassembled WGS sequence"/>
</dbReference>